<evidence type="ECO:0000313" key="1">
    <source>
        <dbReference type="Proteomes" id="UP000887564"/>
    </source>
</evidence>
<dbReference type="Proteomes" id="UP000887564">
    <property type="component" value="Unplaced"/>
</dbReference>
<sequence>MQLKAVTQYLLEYDRLQEAERRIGRFLRGAMRLGGGNVAQLLDLNYNEFLIAFSNVTFFEGFCKWVS</sequence>
<reference evidence="2" key="1">
    <citation type="submission" date="2022-11" db="UniProtKB">
        <authorList>
            <consortium name="WormBaseParasite"/>
        </authorList>
    </citation>
    <scope>IDENTIFICATION</scope>
</reference>
<protein>
    <submittedName>
        <fullName evidence="2">Uncharacterized protein</fullName>
    </submittedName>
</protein>
<proteinExistence type="predicted"/>
<keyword evidence="1" id="KW-1185">Reference proteome</keyword>
<name>A0A914RYP3_PAREQ</name>
<dbReference type="AlphaFoldDB" id="A0A914RYP3"/>
<organism evidence="1 2">
    <name type="scientific">Parascaris equorum</name>
    <name type="common">Equine roundworm</name>
    <dbReference type="NCBI Taxonomy" id="6256"/>
    <lineage>
        <taxon>Eukaryota</taxon>
        <taxon>Metazoa</taxon>
        <taxon>Ecdysozoa</taxon>
        <taxon>Nematoda</taxon>
        <taxon>Chromadorea</taxon>
        <taxon>Rhabditida</taxon>
        <taxon>Spirurina</taxon>
        <taxon>Ascaridomorpha</taxon>
        <taxon>Ascaridoidea</taxon>
        <taxon>Ascarididae</taxon>
        <taxon>Parascaris</taxon>
    </lineage>
</organism>
<evidence type="ECO:0000313" key="2">
    <source>
        <dbReference type="WBParaSite" id="PEQ_0001145301-mRNA-1"/>
    </source>
</evidence>
<accession>A0A914RYP3</accession>
<dbReference type="WBParaSite" id="PEQ_0001145301-mRNA-1">
    <property type="protein sequence ID" value="PEQ_0001145301-mRNA-1"/>
    <property type="gene ID" value="PEQ_0001145301"/>
</dbReference>